<sequence>MSKFVKLLTSAYVNGVLRHPHEGALHLEDDEAKRLIDNAAAEDVSDGFTSAQAKEVPVESIEAAKSPAAQLADEGIDHQANLPPVTGEPTAKPKKETSK</sequence>
<dbReference type="AlphaFoldDB" id="A0A9X2HIV8"/>
<evidence type="ECO:0000256" key="1">
    <source>
        <dbReference type="SAM" id="MobiDB-lite"/>
    </source>
</evidence>
<feature type="region of interest" description="Disordered" evidence="1">
    <location>
        <begin position="44"/>
        <end position="99"/>
    </location>
</feature>
<evidence type="ECO:0000313" key="3">
    <source>
        <dbReference type="Proteomes" id="UP001139451"/>
    </source>
</evidence>
<organism evidence="2 3">
    <name type="scientific">Sphingomonas tagetis</name>
    <dbReference type="NCBI Taxonomy" id="2949092"/>
    <lineage>
        <taxon>Bacteria</taxon>
        <taxon>Pseudomonadati</taxon>
        <taxon>Pseudomonadota</taxon>
        <taxon>Alphaproteobacteria</taxon>
        <taxon>Sphingomonadales</taxon>
        <taxon>Sphingomonadaceae</taxon>
        <taxon>Sphingomonas</taxon>
    </lineage>
</organism>
<keyword evidence="3" id="KW-1185">Reference proteome</keyword>
<accession>A0A9X2HIV8</accession>
<dbReference type="EMBL" id="JAMLDX010000014">
    <property type="protein sequence ID" value="MCP3732016.1"/>
    <property type="molecule type" value="Genomic_DNA"/>
</dbReference>
<proteinExistence type="predicted"/>
<protein>
    <submittedName>
        <fullName evidence="2">Uncharacterized protein</fullName>
    </submittedName>
</protein>
<dbReference type="RefSeq" id="WP_254295096.1">
    <property type="nucleotide sequence ID" value="NZ_JAMLDX010000014.1"/>
</dbReference>
<comment type="caution">
    <text evidence="2">The sequence shown here is derived from an EMBL/GenBank/DDBJ whole genome shotgun (WGS) entry which is preliminary data.</text>
</comment>
<evidence type="ECO:0000313" key="2">
    <source>
        <dbReference type="EMBL" id="MCP3732016.1"/>
    </source>
</evidence>
<reference evidence="2" key="1">
    <citation type="submission" date="2022-05" db="EMBL/GenBank/DDBJ databases">
        <title>Sphingomonas sp. strain MG17 Genome sequencing and assembly.</title>
        <authorList>
            <person name="Kim I."/>
        </authorList>
    </citation>
    <scope>NUCLEOTIDE SEQUENCE</scope>
    <source>
        <strain evidence="2">MG17</strain>
    </source>
</reference>
<name>A0A9X2HIV8_9SPHN</name>
<gene>
    <name evidence="2" type="ORF">M9978_16445</name>
</gene>
<dbReference type="Proteomes" id="UP001139451">
    <property type="component" value="Unassembled WGS sequence"/>
</dbReference>